<dbReference type="EMBL" id="FMUX01000022">
    <property type="protein sequence ID" value="SCY80607.1"/>
    <property type="molecule type" value="Genomic_DNA"/>
</dbReference>
<gene>
    <name evidence="2" type="ORF">SAMN05216233_122117</name>
</gene>
<sequence>MHLKKIIGLIWLSTLLLAMGCASALTMSAPRVEETRTGEKGVGKRINAVYMLEEDEGIYTLTRQPHCKETVEEIQISRKRPRGFIIALCELPLYGLGAVDYLMAKIYANASEEELGRMMTNSGEVIPCGDVEKAPGEKVLLQFPDSERLQSLLTDDNAVLQLGECFEKSCRDLQIHVFVKKENNILYISTIDKTYTH</sequence>
<dbReference type="PROSITE" id="PS51257">
    <property type="entry name" value="PROKAR_LIPOPROTEIN"/>
    <property type="match status" value="1"/>
</dbReference>
<reference evidence="2 3" key="1">
    <citation type="submission" date="2016-10" db="EMBL/GenBank/DDBJ databases">
        <authorList>
            <person name="de Groot N.N."/>
        </authorList>
    </citation>
    <scope>NUCLEOTIDE SEQUENCE [LARGE SCALE GENOMIC DNA]</scope>
    <source>
        <strain evidence="2 3">AA1</strain>
    </source>
</reference>
<evidence type="ECO:0008006" key="4">
    <source>
        <dbReference type="Google" id="ProtNLM"/>
    </source>
</evidence>
<protein>
    <recommendedName>
        <fullName evidence="4">Lipoprotein</fullName>
    </recommendedName>
</protein>
<evidence type="ECO:0000313" key="2">
    <source>
        <dbReference type="EMBL" id="SCY80607.1"/>
    </source>
</evidence>
<keyword evidence="1" id="KW-0732">Signal</keyword>
<dbReference type="AlphaFoldDB" id="A0A1G5IX55"/>
<accession>A0A1G5IX55</accession>
<feature type="chain" id="PRO_5011694834" description="Lipoprotein" evidence="1">
    <location>
        <begin position="25"/>
        <end position="197"/>
    </location>
</feature>
<name>A0A1G5IX55_9BACT</name>
<keyword evidence="3" id="KW-1185">Reference proteome</keyword>
<organism evidence="2 3">
    <name type="scientific">Desulfoluna spongiiphila</name>
    <dbReference type="NCBI Taxonomy" id="419481"/>
    <lineage>
        <taxon>Bacteria</taxon>
        <taxon>Pseudomonadati</taxon>
        <taxon>Thermodesulfobacteriota</taxon>
        <taxon>Desulfobacteria</taxon>
        <taxon>Desulfobacterales</taxon>
        <taxon>Desulfolunaceae</taxon>
        <taxon>Desulfoluna</taxon>
    </lineage>
</organism>
<evidence type="ECO:0000313" key="3">
    <source>
        <dbReference type="Proteomes" id="UP000198870"/>
    </source>
</evidence>
<evidence type="ECO:0000256" key="1">
    <source>
        <dbReference type="SAM" id="SignalP"/>
    </source>
</evidence>
<dbReference type="Proteomes" id="UP000198870">
    <property type="component" value="Unassembled WGS sequence"/>
</dbReference>
<proteinExistence type="predicted"/>
<dbReference type="RefSeq" id="WP_092214467.1">
    <property type="nucleotide sequence ID" value="NZ_FMUX01000022.1"/>
</dbReference>
<feature type="signal peptide" evidence="1">
    <location>
        <begin position="1"/>
        <end position="24"/>
    </location>
</feature>